<dbReference type="AlphaFoldDB" id="A0A6I8R930"/>
<dbReference type="Ensembl" id="ENSXETT00000074752">
    <property type="protein sequence ID" value="ENSXETP00000082089"/>
    <property type="gene ID" value="ENSXETG00000016823"/>
</dbReference>
<keyword evidence="2" id="KW-0833">Ubl conjugation pathway</keyword>
<dbReference type="Pfam" id="PF14555">
    <property type="entry name" value="UBA_4"/>
    <property type="match status" value="1"/>
</dbReference>
<evidence type="ECO:0000256" key="4">
    <source>
        <dbReference type="RuleBase" id="RU363131"/>
    </source>
</evidence>
<organism evidence="6">
    <name type="scientific">Xenopus tropicalis</name>
    <name type="common">Western clawed frog</name>
    <name type="synonym">Silurana tropicalis</name>
    <dbReference type="NCBI Taxonomy" id="8364"/>
    <lineage>
        <taxon>Eukaryota</taxon>
        <taxon>Metazoa</taxon>
        <taxon>Chordata</taxon>
        <taxon>Craniata</taxon>
        <taxon>Vertebrata</taxon>
        <taxon>Euteleostomi</taxon>
        <taxon>Amphibia</taxon>
        <taxon>Batrachia</taxon>
        <taxon>Anura</taxon>
        <taxon>Pipoidea</taxon>
        <taxon>Pipidae</taxon>
        <taxon>Xenopodinae</taxon>
        <taxon>Xenopus</taxon>
        <taxon>Silurana</taxon>
    </lineage>
</organism>
<dbReference type="Bgee" id="ENSXETG00000016823">
    <property type="expression patterns" value="Expressed in skeletal muscle tissue and 13 other cell types or tissues"/>
</dbReference>
<gene>
    <name evidence="6" type="primary">dcun1d2</name>
</gene>
<name>A0A6I8R930_XENTR</name>
<feature type="domain" description="DCUN1" evidence="5">
    <location>
        <begin position="60"/>
        <end position="280"/>
    </location>
</feature>
<evidence type="ECO:0000313" key="6">
    <source>
        <dbReference type="Ensembl" id="ENSXETP00000082089"/>
    </source>
</evidence>
<dbReference type="InterPro" id="IPR014764">
    <property type="entry name" value="DCN-prot"/>
</dbReference>
<dbReference type="GeneTree" id="ENSGT00530000063627"/>
<dbReference type="InterPro" id="IPR005176">
    <property type="entry name" value="PONY_dom"/>
</dbReference>
<proteinExistence type="predicted"/>
<dbReference type="InterPro" id="IPR009060">
    <property type="entry name" value="UBA-like_sf"/>
</dbReference>
<dbReference type="Pfam" id="PF03556">
    <property type="entry name" value="Cullin_binding"/>
    <property type="match status" value="1"/>
</dbReference>
<reference evidence="6" key="1">
    <citation type="journal article" date="2010" name="Science">
        <title>The genome of the Western clawed frog Xenopus tropicalis.</title>
        <authorList>
            <person name="Hellsten U."/>
            <person name="Harland R.M."/>
            <person name="Gilchrist M.J."/>
            <person name="Hendrix D."/>
            <person name="Jurka J."/>
            <person name="Kapitonov V."/>
            <person name="Ovcharenko I."/>
            <person name="Putnam N.H."/>
            <person name="Shu S."/>
            <person name="Taher L."/>
            <person name="Blitz I.L."/>
            <person name="Blumberg B."/>
            <person name="Dichmann D.S."/>
            <person name="Dubchak I."/>
            <person name="Amaya E."/>
            <person name="Detter J.C."/>
            <person name="Fletcher R."/>
            <person name="Gerhard D.S."/>
            <person name="Goodstein D."/>
            <person name="Graves T."/>
            <person name="Grigoriev I.V."/>
            <person name="Grimwood J."/>
            <person name="Kawashima T."/>
            <person name="Lindquist E."/>
            <person name="Lucas S.M."/>
            <person name="Mead P.E."/>
            <person name="Mitros T."/>
            <person name="Ogino H."/>
            <person name="Ohta Y."/>
            <person name="Poliakov A.V."/>
            <person name="Pollet N."/>
            <person name="Robert J."/>
            <person name="Salamov A."/>
            <person name="Sater A.K."/>
            <person name="Schmutz J."/>
            <person name="Terry A."/>
            <person name="Vize P.D."/>
            <person name="Warren W.C."/>
            <person name="Wells D."/>
            <person name="Wills A."/>
            <person name="Wilson R.K."/>
            <person name="Zimmerman L.B."/>
            <person name="Zorn A.M."/>
            <person name="Grainger R."/>
            <person name="Grammer T."/>
            <person name="Khokha M.K."/>
            <person name="Richardson P.M."/>
            <person name="Rokhsar D.S."/>
        </authorList>
    </citation>
    <scope>NUCLEOTIDE SEQUENCE [LARGE SCALE GENOMIC DNA]</scope>
    <source>
        <strain evidence="6">Nigerian</strain>
    </source>
</reference>
<protein>
    <recommendedName>
        <fullName evidence="4">DCN1-like protein</fullName>
    </recommendedName>
    <alternativeName>
        <fullName evidence="4">Defective in cullin neddylation protein 1-like protein</fullName>
    </alternativeName>
</protein>
<evidence type="ECO:0000256" key="1">
    <source>
        <dbReference type="ARBA" id="ARBA00004123"/>
    </source>
</evidence>
<dbReference type="FunFam" id="1.10.8.10:FF:000021">
    <property type="entry name" value="DCN1-like protein"/>
    <property type="match status" value="1"/>
</dbReference>
<dbReference type="Gene3D" id="1.10.238.200">
    <property type="entry name" value="Cullin, PONY binding domain"/>
    <property type="match status" value="1"/>
</dbReference>
<dbReference type="Gene3D" id="1.10.238.10">
    <property type="entry name" value="EF-hand"/>
    <property type="match status" value="1"/>
</dbReference>
<evidence type="ECO:0000256" key="3">
    <source>
        <dbReference type="ARBA" id="ARBA00023242"/>
    </source>
</evidence>
<dbReference type="PANTHER" id="PTHR12281:SF16">
    <property type="entry name" value="DCN1-LIKE PROTEIN 2"/>
    <property type="match status" value="1"/>
</dbReference>
<dbReference type="Xenbase" id="XB-GENE-5884080">
    <property type="gene designation" value="dcun1d2"/>
</dbReference>
<evidence type="ECO:0000256" key="2">
    <source>
        <dbReference type="ARBA" id="ARBA00022786"/>
    </source>
</evidence>
<dbReference type="SUPFAM" id="SSF46934">
    <property type="entry name" value="UBA-like"/>
    <property type="match status" value="1"/>
</dbReference>
<dbReference type="CDD" id="cd14412">
    <property type="entry name" value="UBA_DCNL2"/>
    <property type="match status" value="1"/>
</dbReference>
<sequence length="291" mass="33815">MHKLKSSQKDKVRQFMAFTQAGERTAIYCLTQNDWKLELATDNYFQNTSLYCKESMKSTVDKKKLEQLYNRYKDPQDENKIGIDGIQLFCDDLHLDPASTSVLVIAWKFRAATQCEFSKKEFIDGMTELGVKTHAGFKKKKVTATIPCWRLVEATYIVTHGRCDSTDKLRAQLPRLEQDLKDPLKFKDFYQFTFNFAKNPGQKGLDLDMAVAYWNLVLSGRFKFLDLWNTFLLEHHKRSIPKDTWNLLLDFGNMIADDMSNYDEEGAWPVLIDDFVEYARPLVTGGKRKPL</sequence>
<dbReference type="GO" id="GO:0097602">
    <property type="term" value="F:cullin family protein binding"/>
    <property type="evidence" value="ECO:0007669"/>
    <property type="project" value="UniProtKB-ARBA"/>
</dbReference>
<dbReference type="InterPro" id="IPR042460">
    <property type="entry name" value="DCN1-like_PONY"/>
</dbReference>
<dbReference type="PROSITE" id="PS51229">
    <property type="entry name" value="DCUN1"/>
    <property type="match status" value="1"/>
</dbReference>
<accession>A0A6I8R930</accession>
<reference evidence="6" key="2">
    <citation type="submission" date="2020-05" db="UniProtKB">
        <authorList>
            <consortium name="Ensembl"/>
        </authorList>
    </citation>
    <scope>IDENTIFICATION</scope>
</reference>
<dbReference type="GO" id="GO:0005737">
    <property type="term" value="C:cytoplasm"/>
    <property type="evidence" value="ECO:0007669"/>
    <property type="project" value="UniProtKB-ARBA"/>
</dbReference>
<dbReference type="PANTHER" id="PTHR12281">
    <property type="entry name" value="RP42 RELATED"/>
    <property type="match status" value="1"/>
</dbReference>
<dbReference type="FunFam" id="1.10.238.10:FF:000030">
    <property type="entry name" value="DCN1-like protein"/>
    <property type="match status" value="1"/>
</dbReference>
<dbReference type="GO" id="GO:0005634">
    <property type="term" value="C:nucleus"/>
    <property type="evidence" value="ECO:0007669"/>
    <property type="project" value="UniProtKB-SubCell"/>
</dbReference>
<dbReference type="FunFam" id="1.10.238.200:FF:000001">
    <property type="entry name" value="DCN1-like protein"/>
    <property type="match status" value="1"/>
</dbReference>
<evidence type="ECO:0000259" key="5">
    <source>
        <dbReference type="PROSITE" id="PS51229"/>
    </source>
</evidence>
<dbReference type="Gene3D" id="1.10.8.10">
    <property type="entry name" value="DNA helicase RuvA subunit, C-terminal domain"/>
    <property type="match status" value="1"/>
</dbReference>
<comment type="subcellular location">
    <subcellularLocation>
        <location evidence="1">Nucleus</location>
    </subcellularLocation>
</comment>
<keyword evidence="3" id="KW-0539">Nucleus</keyword>
<dbReference type="GO" id="GO:2000436">
    <property type="term" value="P:positive regulation of protein neddylation"/>
    <property type="evidence" value="ECO:0007669"/>
    <property type="project" value="UniProtKB-ARBA"/>
</dbReference>